<dbReference type="InterPro" id="IPR035093">
    <property type="entry name" value="RelE/ParE_toxin_dom_sf"/>
</dbReference>
<evidence type="ECO:0000313" key="2">
    <source>
        <dbReference type="Proteomes" id="UP001284601"/>
    </source>
</evidence>
<protein>
    <submittedName>
        <fullName evidence="1">Type II toxin-antitoxin system RelE/ParE family toxin</fullName>
    </submittedName>
</protein>
<reference evidence="2" key="1">
    <citation type="submission" date="2023-07" db="EMBL/GenBank/DDBJ databases">
        <title>Conexibacter stalactiti sp. nov., isolated from stalactites in a lava cave and emended description of the genus Conexibacter.</title>
        <authorList>
            <person name="Lee S.D."/>
        </authorList>
    </citation>
    <scope>NUCLEOTIDE SEQUENCE [LARGE SCALE GENOMIC DNA]</scope>
    <source>
        <strain evidence="2">KCTC 39840</strain>
    </source>
</reference>
<proteinExistence type="predicted"/>
<keyword evidence="2" id="KW-1185">Reference proteome</keyword>
<dbReference type="Proteomes" id="UP001284601">
    <property type="component" value="Unassembled WGS sequence"/>
</dbReference>
<dbReference type="RefSeq" id="WP_318598568.1">
    <property type="nucleotide sequence ID" value="NZ_JAWSTH010000049.1"/>
</dbReference>
<gene>
    <name evidence="1" type="ORF">R7226_17700</name>
</gene>
<organism evidence="1 2">
    <name type="scientific">Conexibacter stalactiti</name>
    <dbReference type="NCBI Taxonomy" id="1940611"/>
    <lineage>
        <taxon>Bacteria</taxon>
        <taxon>Bacillati</taxon>
        <taxon>Actinomycetota</taxon>
        <taxon>Thermoleophilia</taxon>
        <taxon>Solirubrobacterales</taxon>
        <taxon>Conexibacteraceae</taxon>
        <taxon>Conexibacter</taxon>
    </lineage>
</organism>
<sequence length="95" mass="10859">MATVRLTRAAVDDLDELIVSHELPGDTPRRIRARLRSVGRFPRMGRQLDGVWAGTRYLLGPWPWLVIVYEYDEVRDAVTVLTIQDARRGSSPTVR</sequence>
<evidence type="ECO:0000313" key="1">
    <source>
        <dbReference type="EMBL" id="MDW5596187.1"/>
    </source>
</evidence>
<name>A0ABU4HS82_9ACTN</name>
<dbReference type="EMBL" id="JAWSTH010000049">
    <property type="protein sequence ID" value="MDW5596187.1"/>
    <property type="molecule type" value="Genomic_DNA"/>
</dbReference>
<accession>A0ABU4HS82</accession>
<comment type="caution">
    <text evidence="1">The sequence shown here is derived from an EMBL/GenBank/DDBJ whole genome shotgun (WGS) entry which is preliminary data.</text>
</comment>
<dbReference type="Gene3D" id="3.30.2310.20">
    <property type="entry name" value="RelE-like"/>
    <property type="match status" value="1"/>
</dbReference>